<gene>
    <name evidence="2" type="ORF">COX02_01485</name>
</gene>
<accession>A0A2H0BKM4</accession>
<dbReference type="EMBL" id="PCSX01000024">
    <property type="protein sequence ID" value="PIP58222.1"/>
    <property type="molecule type" value="Genomic_DNA"/>
</dbReference>
<evidence type="ECO:0000313" key="3">
    <source>
        <dbReference type="Proteomes" id="UP000229334"/>
    </source>
</evidence>
<feature type="transmembrane region" description="Helical" evidence="1">
    <location>
        <begin position="7"/>
        <end position="22"/>
    </location>
</feature>
<sequence>MFKIIKQLFLIFILALILNLIWEHWHSQFYQHYQGGEISNFILGRAALFDASFITLVSLSFLVFQRLQKRLWLAFVIGVVFALALELFALQTGRWSYNSLMPIIPLLKVGLTPTLQLGLINYLLLKLTLFPNLLFNFKN</sequence>
<comment type="caution">
    <text evidence="2">The sequence shown here is derived from an EMBL/GenBank/DDBJ whole genome shotgun (WGS) entry which is preliminary data.</text>
</comment>
<keyword evidence="1" id="KW-0812">Transmembrane</keyword>
<evidence type="ECO:0000313" key="2">
    <source>
        <dbReference type="EMBL" id="PIP58222.1"/>
    </source>
</evidence>
<dbReference type="AlphaFoldDB" id="A0A2H0BKM4"/>
<keyword evidence="1" id="KW-1133">Transmembrane helix</keyword>
<organism evidence="2 3">
    <name type="scientific">Candidatus Vogelbacteria bacterium CG22_combo_CG10-13_8_21_14_all_37_9</name>
    <dbReference type="NCBI Taxonomy" id="1975046"/>
    <lineage>
        <taxon>Bacteria</taxon>
        <taxon>Candidatus Vogeliibacteriota</taxon>
    </lineage>
</organism>
<protein>
    <submittedName>
        <fullName evidence="2">Uncharacterized protein</fullName>
    </submittedName>
</protein>
<feature type="transmembrane region" description="Helical" evidence="1">
    <location>
        <begin position="42"/>
        <end position="64"/>
    </location>
</feature>
<feature type="transmembrane region" description="Helical" evidence="1">
    <location>
        <begin position="71"/>
        <end position="91"/>
    </location>
</feature>
<reference evidence="2 3" key="1">
    <citation type="submission" date="2017-09" db="EMBL/GenBank/DDBJ databases">
        <title>Depth-based differentiation of microbial function through sediment-hosted aquifers and enrichment of novel symbionts in the deep terrestrial subsurface.</title>
        <authorList>
            <person name="Probst A.J."/>
            <person name="Ladd B."/>
            <person name="Jarett J.K."/>
            <person name="Geller-Mcgrath D.E."/>
            <person name="Sieber C.M."/>
            <person name="Emerson J.B."/>
            <person name="Anantharaman K."/>
            <person name="Thomas B.C."/>
            <person name="Malmstrom R."/>
            <person name="Stieglmeier M."/>
            <person name="Klingl A."/>
            <person name="Woyke T."/>
            <person name="Ryan C.M."/>
            <person name="Banfield J.F."/>
        </authorList>
    </citation>
    <scope>NUCLEOTIDE SEQUENCE [LARGE SCALE GENOMIC DNA]</scope>
    <source>
        <strain evidence="2">CG22_combo_CG10-13_8_21_14_all_37_9</strain>
    </source>
</reference>
<proteinExistence type="predicted"/>
<evidence type="ECO:0000256" key="1">
    <source>
        <dbReference type="SAM" id="Phobius"/>
    </source>
</evidence>
<name>A0A2H0BKM4_9BACT</name>
<dbReference type="Proteomes" id="UP000229334">
    <property type="component" value="Unassembled WGS sequence"/>
</dbReference>
<feature type="transmembrane region" description="Helical" evidence="1">
    <location>
        <begin position="103"/>
        <end position="125"/>
    </location>
</feature>
<keyword evidence="1" id="KW-0472">Membrane</keyword>